<comment type="caution">
    <text evidence="2">The sequence shown here is derived from an EMBL/GenBank/DDBJ whole genome shotgun (WGS) entry which is preliminary data.</text>
</comment>
<evidence type="ECO:0000313" key="2">
    <source>
        <dbReference type="EMBL" id="MBO1884360.1"/>
    </source>
</evidence>
<keyword evidence="3" id="KW-1185">Reference proteome</keyword>
<dbReference type="Gene3D" id="3.40.50.2300">
    <property type="match status" value="1"/>
</dbReference>
<dbReference type="Proteomes" id="UP000681610">
    <property type="component" value="Unassembled WGS sequence"/>
</dbReference>
<dbReference type="EMBL" id="JAGDYP010000005">
    <property type="protein sequence ID" value="MBO1884360.1"/>
    <property type="molecule type" value="Genomic_DNA"/>
</dbReference>
<sequence>MMIYLIDEQINRQIEYGWTKERFVQYNTIVKTIHKKEEFSEDILNKGDIIFLHESFPDENIKNQIYDYWREEKKISIGVFSGSKNERKRREGRIDLPVSVFYSNLAIFLLKIKGGTLNINYLLYGESPELEKALYDELNIRNRNNTGDSIKSNCQNLIFFTSEDYINNPFDNPFEITLYGQEGSFSDERLHNILTKELNGKRCDNVFIPLCFGNSLSDYNGLRLASHIRCTETPIQLSNIYIYGFVGYEKLLAHPCFNILKTKNVKLIDYSVEAIQKIDKDELLSSLEKSDLPNEIKKLALVSPKDNHSITNEWAVYRWATTINTNDDDIEIIAKNIENSLYFKYLKTIYPITKSKELSSIKIEKNNKNPKILYIDDEAEKGWNEIFATILYDNNELNYISLDIDYKTLSKNEIISSSIQKIKEDNTDIVILDFRLHSSDFSKNVPIQEVTSVQILKAIKEYNAGIQVIIFSATNKIWNLQTLESSGADGFIIKEAPENSVDPNFTQDTINNFQKVMEKSIRMTFLKEAYSIMNEIKIYLEKKGSNKKENELKNEIILQLETAFECLKKTESNNYFKLSYISLFKIIELITIFYVEGRFLKKGKNITPIEWYNEKKECFEEYKDDKDISTKSKIIYIYNHLGGDVKNIFSEISTICEKRNNIIHPESIRKQNIVEEQENIMLLNTIYTIIKVI</sequence>
<name>A0ABS3PYG8_9FLAO</name>
<reference evidence="2 3" key="1">
    <citation type="submission" date="2021-03" db="EMBL/GenBank/DDBJ databases">
        <title>Isolation and description of Capnocytophaga bilenii sp. nov., a novel Capnocytophaga species, isolated from a gingivitis subject.</title>
        <authorList>
            <person name="Antezack A."/>
            <person name="Monnet-Corti V."/>
            <person name="La Scola B."/>
        </authorList>
    </citation>
    <scope>NUCLEOTIDE SEQUENCE [LARGE SCALE GENOMIC DNA]</scope>
    <source>
        <strain evidence="2 3">Marseille-Q4570</strain>
    </source>
</reference>
<dbReference type="RefSeq" id="WP_208058865.1">
    <property type="nucleotide sequence ID" value="NZ_JAGDYP010000005.1"/>
</dbReference>
<dbReference type="Pfam" id="PF22563">
    <property type="entry name" value="iREC"/>
    <property type="match status" value="1"/>
</dbReference>
<proteinExistence type="predicted"/>
<dbReference type="InterPro" id="IPR054592">
    <property type="entry name" value="iREC"/>
</dbReference>
<evidence type="ECO:0000259" key="1">
    <source>
        <dbReference type="Pfam" id="PF22563"/>
    </source>
</evidence>
<gene>
    <name evidence="2" type="ORF">J4N46_07980</name>
</gene>
<evidence type="ECO:0000313" key="3">
    <source>
        <dbReference type="Proteomes" id="UP000681610"/>
    </source>
</evidence>
<feature type="domain" description="Inactive Receiver" evidence="1">
    <location>
        <begin position="183"/>
        <end position="268"/>
    </location>
</feature>
<accession>A0ABS3PYG8</accession>
<protein>
    <recommendedName>
        <fullName evidence="1">Inactive Receiver domain-containing protein</fullName>
    </recommendedName>
</protein>
<organism evidence="2 3">
    <name type="scientific">Capnocytophaga bilenii</name>
    <dbReference type="NCBI Taxonomy" id="2819369"/>
    <lineage>
        <taxon>Bacteria</taxon>
        <taxon>Pseudomonadati</taxon>
        <taxon>Bacteroidota</taxon>
        <taxon>Flavobacteriia</taxon>
        <taxon>Flavobacteriales</taxon>
        <taxon>Flavobacteriaceae</taxon>
        <taxon>Capnocytophaga</taxon>
    </lineage>
</organism>